<protein>
    <submittedName>
        <fullName evidence="1">11307_t:CDS:1</fullName>
    </submittedName>
</protein>
<keyword evidence="2" id="KW-1185">Reference proteome</keyword>
<evidence type="ECO:0000313" key="2">
    <source>
        <dbReference type="Proteomes" id="UP000789860"/>
    </source>
</evidence>
<name>A0ACA9LQY5_9GLOM</name>
<organism evidence="1 2">
    <name type="scientific">Scutellospora calospora</name>
    <dbReference type="NCBI Taxonomy" id="85575"/>
    <lineage>
        <taxon>Eukaryota</taxon>
        <taxon>Fungi</taxon>
        <taxon>Fungi incertae sedis</taxon>
        <taxon>Mucoromycota</taxon>
        <taxon>Glomeromycotina</taxon>
        <taxon>Glomeromycetes</taxon>
        <taxon>Diversisporales</taxon>
        <taxon>Gigasporaceae</taxon>
        <taxon>Scutellospora</taxon>
    </lineage>
</organism>
<comment type="caution">
    <text evidence="1">The sequence shown here is derived from an EMBL/GenBank/DDBJ whole genome shotgun (WGS) entry which is preliminary data.</text>
</comment>
<dbReference type="Proteomes" id="UP000789860">
    <property type="component" value="Unassembled WGS sequence"/>
</dbReference>
<proteinExistence type="predicted"/>
<dbReference type="EMBL" id="CAJVPM010006634">
    <property type="protein sequence ID" value="CAG8537203.1"/>
    <property type="molecule type" value="Genomic_DNA"/>
</dbReference>
<sequence>MSIGDLDEDRFFSVGTGFVSSFTARYCKEIHLFVLKIEEYQYVLEIYLDSKCINTITGTDSDEIWDQIELFKKHT</sequence>
<evidence type="ECO:0000313" key="1">
    <source>
        <dbReference type="EMBL" id="CAG8537203.1"/>
    </source>
</evidence>
<reference evidence="1" key="1">
    <citation type="submission" date="2021-06" db="EMBL/GenBank/DDBJ databases">
        <authorList>
            <person name="Kallberg Y."/>
            <person name="Tangrot J."/>
            <person name="Rosling A."/>
        </authorList>
    </citation>
    <scope>NUCLEOTIDE SEQUENCE</scope>
    <source>
        <strain evidence="1">AU212A</strain>
    </source>
</reference>
<gene>
    <name evidence="1" type="ORF">SCALOS_LOCUS4693</name>
</gene>
<feature type="non-terminal residue" evidence="1">
    <location>
        <position position="1"/>
    </location>
</feature>
<feature type="non-terminal residue" evidence="1">
    <location>
        <position position="75"/>
    </location>
</feature>
<accession>A0ACA9LQY5</accession>